<name>A0ABP9XJU8_9FUNG</name>
<sequence>MEKSNTKLENIQRLLKSRTVPKKTNQQEQWQLLKQEYRQNTLLLEQEYQQNTLLLEQECQQKTLSLEKECRQKTLMLKVKEEEFIEKDDLLSQAQRQITELQQALESLGLKYKQGKINLKQQQSSNQYKCEELEQDCKELIKKNNKLEDMIDQLKEGYDRSSREKEKEFQQNLKCVQQQKANECCTLQDKIDELQVENQLYKKRIEEMNVIYNPTREEEEEENDQLSNTKKSRIPVLTSRSIQQQMDIKREMNLMKDDLLLFQDKLVEKISQNKQLESAIERMNEHCQILRKSLNETREESADRYKKMITE</sequence>
<evidence type="ECO:0000313" key="3">
    <source>
        <dbReference type="Proteomes" id="UP001476247"/>
    </source>
</evidence>
<organism evidence="2 3">
    <name type="scientific">Helicostylum pulchrum</name>
    <dbReference type="NCBI Taxonomy" id="562976"/>
    <lineage>
        <taxon>Eukaryota</taxon>
        <taxon>Fungi</taxon>
        <taxon>Fungi incertae sedis</taxon>
        <taxon>Mucoromycota</taxon>
        <taxon>Mucoromycotina</taxon>
        <taxon>Mucoromycetes</taxon>
        <taxon>Mucorales</taxon>
        <taxon>Mucorineae</taxon>
        <taxon>Mucoraceae</taxon>
        <taxon>Helicostylum</taxon>
    </lineage>
</organism>
<evidence type="ECO:0000313" key="2">
    <source>
        <dbReference type="EMBL" id="GAA5795075.1"/>
    </source>
</evidence>
<dbReference type="Proteomes" id="UP001476247">
    <property type="component" value="Unassembled WGS sequence"/>
</dbReference>
<feature type="coiled-coil region" evidence="1">
    <location>
        <begin position="91"/>
        <end position="164"/>
    </location>
</feature>
<dbReference type="EMBL" id="BAABUJ010000004">
    <property type="protein sequence ID" value="GAA5795075.1"/>
    <property type="molecule type" value="Genomic_DNA"/>
</dbReference>
<accession>A0ABP9XJU8</accession>
<comment type="caution">
    <text evidence="2">The sequence shown here is derived from an EMBL/GenBank/DDBJ whole genome shotgun (WGS) entry which is preliminary data.</text>
</comment>
<keyword evidence="1" id="KW-0175">Coiled coil</keyword>
<proteinExistence type="predicted"/>
<evidence type="ECO:0000256" key="1">
    <source>
        <dbReference type="SAM" id="Coils"/>
    </source>
</evidence>
<keyword evidence="3" id="KW-1185">Reference proteome</keyword>
<feature type="coiled-coil region" evidence="1">
    <location>
        <begin position="266"/>
        <end position="300"/>
    </location>
</feature>
<gene>
    <name evidence="2" type="ORF">HPULCUR_000426</name>
</gene>
<protein>
    <submittedName>
        <fullName evidence="2">Uncharacterized protein</fullName>
    </submittedName>
</protein>
<reference evidence="2 3" key="1">
    <citation type="submission" date="2024-04" db="EMBL/GenBank/DDBJ databases">
        <title>genome sequences of Mucor flavus KT1a and Helicostylum pulchrum KT1b strains isolation_sourced from the surface of a dry-aged beef.</title>
        <authorList>
            <person name="Toyotome T."/>
            <person name="Hosono M."/>
            <person name="Torimaru M."/>
            <person name="Fukuda K."/>
            <person name="Mikami N."/>
        </authorList>
    </citation>
    <scope>NUCLEOTIDE SEQUENCE [LARGE SCALE GENOMIC DNA]</scope>
    <source>
        <strain evidence="2 3">KT1b</strain>
    </source>
</reference>